<name>A0A2N1IU49_9PSED</name>
<dbReference type="Proteomes" id="UP000233399">
    <property type="component" value="Unassembled WGS sequence"/>
</dbReference>
<organism evidence="2 3">
    <name type="scientific">Pseudomonas monteilii</name>
    <dbReference type="NCBI Taxonomy" id="76759"/>
    <lineage>
        <taxon>Bacteria</taxon>
        <taxon>Pseudomonadati</taxon>
        <taxon>Pseudomonadota</taxon>
        <taxon>Gammaproteobacteria</taxon>
        <taxon>Pseudomonadales</taxon>
        <taxon>Pseudomonadaceae</taxon>
        <taxon>Pseudomonas</taxon>
    </lineage>
</organism>
<protein>
    <submittedName>
        <fullName evidence="2">Uncharacterized protein</fullName>
    </submittedName>
</protein>
<evidence type="ECO:0000256" key="1">
    <source>
        <dbReference type="SAM" id="MobiDB-lite"/>
    </source>
</evidence>
<evidence type="ECO:0000313" key="2">
    <source>
        <dbReference type="EMBL" id="PKI24249.1"/>
    </source>
</evidence>
<proteinExistence type="predicted"/>
<sequence>MHRWPNASRRRSGFAPSCKTADQPLRGHARSHRYCADFKLSAVPVGAGEPAKGLDRVYLTCPRFASLISSSPSTCRTTSSPTRCWRCRL</sequence>
<dbReference type="AlphaFoldDB" id="A0A2N1IU49"/>
<gene>
    <name evidence="2" type="ORF">CXB65_08350</name>
</gene>
<reference evidence="2 3" key="1">
    <citation type="submission" date="2017-12" db="EMBL/GenBank/DDBJ databases">
        <title>Isolation and characterization of an aerobic denitrifying Pseudomonas monteilii CY06 from aquaculture ponds.</title>
        <authorList>
            <person name="Ma Q."/>
            <person name="Cai Y."/>
            <person name="He Z."/>
        </authorList>
    </citation>
    <scope>NUCLEOTIDE SEQUENCE [LARGE SCALE GENOMIC DNA]</scope>
    <source>
        <strain evidence="2 3">CY06</strain>
    </source>
</reference>
<evidence type="ECO:0000313" key="3">
    <source>
        <dbReference type="Proteomes" id="UP000233399"/>
    </source>
</evidence>
<accession>A0A2N1IU49</accession>
<feature type="compositionally biased region" description="Basic residues" evidence="1">
    <location>
        <begin position="1"/>
        <end position="12"/>
    </location>
</feature>
<dbReference type="EMBL" id="PJCG01000011">
    <property type="protein sequence ID" value="PKI24249.1"/>
    <property type="molecule type" value="Genomic_DNA"/>
</dbReference>
<feature type="region of interest" description="Disordered" evidence="1">
    <location>
        <begin position="1"/>
        <end position="25"/>
    </location>
</feature>
<comment type="caution">
    <text evidence="2">The sequence shown here is derived from an EMBL/GenBank/DDBJ whole genome shotgun (WGS) entry which is preliminary data.</text>
</comment>